<gene>
    <name evidence="8" type="ORF">TCAP_02131</name>
</gene>
<feature type="transmembrane region" description="Helical" evidence="7">
    <location>
        <begin position="163"/>
        <end position="186"/>
    </location>
</feature>
<comment type="caution">
    <text evidence="8">The sequence shown here is derived from an EMBL/GenBank/DDBJ whole genome shotgun (WGS) entry which is preliminary data.</text>
</comment>
<feature type="transmembrane region" description="Helical" evidence="7">
    <location>
        <begin position="94"/>
        <end position="114"/>
    </location>
</feature>
<dbReference type="EMBL" id="NRSZ01000324">
    <property type="protein sequence ID" value="PNY27946.1"/>
    <property type="molecule type" value="Genomic_DNA"/>
</dbReference>
<feature type="transmembrane region" description="Helical" evidence="7">
    <location>
        <begin position="361"/>
        <end position="380"/>
    </location>
</feature>
<feature type="transmembrane region" description="Helical" evidence="7">
    <location>
        <begin position="504"/>
        <end position="521"/>
    </location>
</feature>
<feature type="transmembrane region" description="Helical" evidence="7">
    <location>
        <begin position="452"/>
        <end position="471"/>
    </location>
</feature>
<proteinExistence type="inferred from homology"/>
<feature type="region of interest" description="Disordered" evidence="6">
    <location>
        <begin position="665"/>
        <end position="684"/>
    </location>
</feature>
<sequence length="705" mass="78781">MSRIMSAAAPVGSTIFSVFALLVISLVVLFILRHYLPLRTTPAFYLVPIFFALWLPSIAIILVPIDLASSARTDDEASRGIWLPARVVLVSWRITYWLTFALTWFILPILAEYSDAGYREPNDKLKYSLRGNAQFYATVGSVAVVGIVYVAIVYRLTFESLKALIMALAYCWGLFLAIYLMGHGLVSIPRRLIRSASISGGLRRLQARAPKAHEEMQDSLIALEEIEAQVSELCRRKTGSAMDFQDWIEELQELVDIPPNQPPSAIRDAGSGDRIIPAVITDKYLADLTRRLVRARHARSRYVDEWNRLVQEASELQTILDSAASKKLDFGDVSPHAGFWTKTKVLTPYTRYLCYYHIMPYARLALGAFLALASACIVWSELVKFPFPKLSVVRLSVIHHWVGDKAQVGFAGQMISAFWICYMCAAALMSMTEVKVWRGRALVKRNTAYESAFWYATQVAKLCIPLSYNFMTFLTSEVYTKTTFYDFLGRLIDFTSLGRWFDDIFPIVLLIPVVATLFGLYGKVKRLFVGIDIIDDDEENPSNYGTGSWREGRDLIERELGGNSLIRRREDAIARLTANGNAAGRSAPVLSIPSARDSGASPALSPIRSSVDPRRAGQSSRLPYSDEPPEDDNIFQIIGHRMKNTVDTLETPKWLQDIGQGIKKPKWMGADDEWRPSGGRNESDIRRWFGGGGGGGGGGSGQIHI</sequence>
<dbReference type="InterPro" id="IPR006876">
    <property type="entry name" value="LMBR1-like_membr_prot"/>
</dbReference>
<accession>A0A2K3QK75</accession>
<dbReference type="PANTHER" id="PTHR21355">
    <property type="entry name" value="G-PROTEIN COUPLED RECEPTOR-ASSOCIATED PROTEIN LMBRD2"/>
    <property type="match status" value="1"/>
</dbReference>
<evidence type="ECO:0000256" key="4">
    <source>
        <dbReference type="ARBA" id="ARBA00022989"/>
    </source>
</evidence>
<dbReference type="AlphaFoldDB" id="A0A2K3QK75"/>
<dbReference type="Proteomes" id="UP000236621">
    <property type="component" value="Unassembled WGS sequence"/>
</dbReference>
<feature type="transmembrane region" description="Helical" evidence="7">
    <location>
        <begin position="135"/>
        <end position="157"/>
    </location>
</feature>
<dbReference type="InterPro" id="IPR051584">
    <property type="entry name" value="GPCR-associated_LMBR1"/>
</dbReference>
<evidence type="ECO:0000313" key="9">
    <source>
        <dbReference type="Proteomes" id="UP000236621"/>
    </source>
</evidence>
<feature type="transmembrane region" description="Helical" evidence="7">
    <location>
        <begin position="12"/>
        <end position="32"/>
    </location>
</feature>
<feature type="region of interest" description="Disordered" evidence="6">
    <location>
        <begin position="587"/>
        <end position="632"/>
    </location>
</feature>
<dbReference type="STRING" id="45235.A0A2K3QK75"/>
<keyword evidence="4 7" id="KW-1133">Transmembrane helix</keyword>
<dbReference type="GO" id="GO:0016020">
    <property type="term" value="C:membrane"/>
    <property type="evidence" value="ECO:0007669"/>
    <property type="project" value="UniProtKB-SubCell"/>
</dbReference>
<feature type="transmembrane region" description="Helical" evidence="7">
    <location>
        <begin position="410"/>
        <end position="431"/>
    </location>
</feature>
<evidence type="ECO:0000313" key="8">
    <source>
        <dbReference type="EMBL" id="PNY27946.1"/>
    </source>
</evidence>
<evidence type="ECO:0000256" key="3">
    <source>
        <dbReference type="ARBA" id="ARBA00022692"/>
    </source>
</evidence>
<comment type="subcellular location">
    <subcellularLocation>
        <location evidence="1">Membrane</location>
        <topology evidence="1">Multi-pass membrane protein</topology>
    </subcellularLocation>
</comment>
<dbReference type="OrthoDB" id="203099at2759"/>
<feature type="transmembrane region" description="Helical" evidence="7">
    <location>
        <begin position="44"/>
        <end position="65"/>
    </location>
</feature>
<reference evidence="8 9" key="1">
    <citation type="submission" date="2017-08" db="EMBL/GenBank/DDBJ databases">
        <title>Harnessing the power of phylogenomics to disentangle the directionality and signatures of interkingdom host jumping in the parasitic fungal genus Tolypocladium.</title>
        <authorList>
            <person name="Quandt C.A."/>
            <person name="Patterson W."/>
            <person name="Spatafora J.W."/>
        </authorList>
    </citation>
    <scope>NUCLEOTIDE SEQUENCE [LARGE SCALE GENOMIC DNA]</scope>
    <source>
        <strain evidence="8 9">CBS 113982</strain>
    </source>
</reference>
<name>A0A2K3QK75_9HYPO</name>
<evidence type="ECO:0000256" key="1">
    <source>
        <dbReference type="ARBA" id="ARBA00004141"/>
    </source>
</evidence>
<organism evidence="8 9">
    <name type="scientific">Tolypocladium capitatum</name>
    <dbReference type="NCBI Taxonomy" id="45235"/>
    <lineage>
        <taxon>Eukaryota</taxon>
        <taxon>Fungi</taxon>
        <taxon>Dikarya</taxon>
        <taxon>Ascomycota</taxon>
        <taxon>Pezizomycotina</taxon>
        <taxon>Sordariomycetes</taxon>
        <taxon>Hypocreomycetidae</taxon>
        <taxon>Hypocreales</taxon>
        <taxon>Ophiocordycipitaceae</taxon>
        <taxon>Tolypocladium</taxon>
    </lineage>
</organism>
<dbReference type="PANTHER" id="PTHR21355:SF0">
    <property type="entry name" value="G-PROTEIN COUPLED RECEPTOR-ASSOCIATED PROTEIN LMBRD2"/>
    <property type="match status" value="1"/>
</dbReference>
<dbReference type="Pfam" id="PF04791">
    <property type="entry name" value="LMBR1"/>
    <property type="match status" value="1"/>
</dbReference>
<comment type="similarity">
    <text evidence="2">Belongs to the LIMR family.</text>
</comment>
<evidence type="ECO:0000256" key="6">
    <source>
        <dbReference type="SAM" id="MobiDB-lite"/>
    </source>
</evidence>
<keyword evidence="5 7" id="KW-0472">Membrane</keyword>
<evidence type="ECO:0000256" key="7">
    <source>
        <dbReference type="SAM" id="Phobius"/>
    </source>
</evidence>
<keyword evidence="9" id="KW-1185">Reference proteome</keyword>
<protein>
    <submittedName>
        <fullName evidence="8">LIMR family protein</fullName>
    </submittedName>
</protein>
<evidence type="ECO:0000256" key="5">
    <source>
        <dbReference type="ARBA" id="ARBA00023136"/>
    </source>
</evidence>
<evidence type="ECO:0000256" key="2">
    <source>
        <dbReference type="ARBA" id="ARBA00010487"/>
    </source>
</evidence>
<keyword evidence="3 7" id="KW-0812">Transmembrane</keyword>